<organism evidence="2 3">
    <name type="scientific">Ignelater luminosus</name>
    <name type="common">Cucubano</name>
    <name type="synonym">Pyrophorus luminosus</name>
    <dbReference type="NCBI Taxonomy" id="2038154"/>
    <lineage>
        <taxon>Eukaryota</taxon>
        <taxon>Metazoa</taxon>
        <taxon>Ecdysozoa</taxon>
        <taxon>Arthropoda</taxon>
        <taxon>Hexapoda</taxon>
        <taxon>Insecta</taxon>
        <taxon>Pterygota</taxon>
        <taxon>Neoptera</taxon>
        <taxon>Endopterygota</taxon>
        <taxon>Coleoptera</taxon>
        <taxon>Polyphaga</taxon>
        <taxon>Elateriformia</taxon>
        <taxon>Elateroidea</taxon>
        <taxon>Elateridae</taxon>
        <taxon>Agrypninae</taxon>
        <taxon>Pyrophorini</taxon>
        <taxon>Ignelater</taxon>
    </lineage>
</organism>
<gene>
    <name evidence="2" type="ORF">ILUMI_08398</name>
</gene>
<dbReference type="Proteomes" id="UP000801492">
    <property type="component" value="Unassembled WGS sequence"/>
</dbReference>
<dbReference type="PANTHER" id="PTHR12334">
    <property type="entry name" value="BAG FAMILY MOLECULAR CHAPERONE REGULATOR 2"/>
    <property type="match status" value="1"/>
</dbReference>
<dbReference type="InterPro" id="IPR037689">
    <property type="entry name" value="BAG2"/>
</dbReference>
<keyword evidence="1" id="KW-0175">Coiled coil</keyword>
<sequence length="202" mass="22572">MDVDPVPNTLAFPVAPSSSGLPKIDENSALEVKAPKQVLIELLDVLEGHVENLRKEAIKLEEDRDSLLSSLDSVRNSDLLSELAENERDDVLHYVDRIMNRCHTIELKIHTQRDKPQEEALHQINHLIDCLVVGMKTDPDGTHAKCVAYMNACSSNLVQGITDKNFESALLGCTIDDQKRVKKRLQGLLSYMNKLTVSSDND</sequence>
<dbReference type="OrthoDB" id="6284251at2759"/>
<evidence type="ECO:0000313" key="3">
    <source>
        <dbReference type="Proteomes" id="UP000801492"/>
    </source>
</evidence>
<dbReference type="Gene3D" id="1.20.58.890">
    <property type="match status" value="1"/>
</dbReference>
<evidence type="ECO:0000313" key="2">
    <source>
        <dbReference type="EMBL" id="KAF2897767.1"/>
    </source>
</evidence>
<dbReference type="AlphaFoldDB" id="A0A8K0D663"/>
<accession>A0A8K0D663</accession>
<protein>
    <recommendedName>
        <fullName evidence="4">BAG family molecular chaperone regulator 2</fullName>
    </recommendedName>
</protein>
<dbReference type="PANTHER" id="PTHR12334:SF6">
    <property type="entry name" value="BAG FAMILY MOLECULAR CHAPERONE REGULATOR 2"/>
    <property type="match status" value="1"/>
</dbReference>
<comment type="caution">
    <text evidence="2">The sequence shown here is derived from an EMBL/GenBank/DDBJ whole genome shotgun (WGS) entry which is preliminary data.</text>
</comment>
<dbReference type="GO" id="GO:0050821">
    <property type="term" value="P:protein stabilization"/>
    <property type="evidence" value="ECO:0007669"/>
    <property type="project" value="TreeGrafter"/>
</dbReference>
<feature type="coiled-coil region" evidence="1">
    <location>
        <begin position="36"/>
        <end position="70"/>
    </location>
</feature>
<evidence type="ECO:0008006" key="4">
    <source>
        <dbReference type="Google" id="ProtNLM"/>
    </source>
</evidence>
<keyword evidence="3" id="KW-1185">Reference proteome</keyword>
<dbReference type="EMBL" id="VTPC01003929">
    <property type="protein sequence ID" value="KAF2897767.1"/>
    <property type="molecule type" value="Genomic_DNA"/>
</dbReference>
<name>A0A8K0D663_IGNLU</name>
<evidence type="ECO:0000256" key="1">
    <source>
        <dbReference type="SAM" id="Coils"/>
    </source>
</evidence>
<reference evidence="2" key="1">
    <citation type="submission" date="2019-08" db="EMBL/GenBank/DDBJ databases">
        <title>The genome of the North American firefly Photinus pyralis.</title>
        <authorList>
            <consortium name="Photinus pyralis genome working group"/>
            <person name="Fallon T.R."/>
            <person name="Sander Lower S.E."/>
            <person name="Weng J.-K."/>
        </authorList>
    </citation>
    <scope>NUCLEOTIDE SEQUENCE</scope>
    <source>
        <strain evidence="2">TRF0915ILg1</strain>
        <tissue evidence="2">Whole body</tissue>
    </source>
</reference>
<dbReference type="GO" id="GO:0051087">
    <property type="term" value="F:protein-folding chaperone binding"/>
    <property type="evidence" value="ECO:0007669"/>
    <property type="project" value="InterPro"/>
</dbReference>
<proteinExistence type="predicted"/>
<dbReference type="GO" id="GO:0000774">
    <property type="term" value="F:adenyl-nucleotide exchange factor activity"/>
    <property type="evidence" value="ECO:0007669"/>
    <property type="project" value="InterPro"/>
</dbReference>